<sequence>MLSPISYLPDELLLYIFSLLVPRISSLDPFSPRLMDSFQSWKVRQAWMTVLHVLQVCQHWRRVALASASLWTTVDFHVRPFWTDFTLAHSQAAPLQIMTNHVHHFGERDMDRVSSNLHRIDAICIYPDPSSAEQLFSRLAGSAPLLHTLWLGTFGGIMTAPPFLRTEVFSRANAPRLKDVALANFVISWTPSFFTHLTRLTFCHPNLNFYPRRVQRTHEGLLLRPSLTELLDIFEEMSLIEDLTLLWVLPTDASPRSNPRLVHLPRLSSLCLAGTPEEISTCVHHIECPTSHFTALFTPMIWDADLAQQCGHLSDCIKHHMSYSGPKLPLIDEVTIFIGVDDLQLVAADSHCPKNQVDFTVMSDDTEKRNNLFQERMSILNLHSVALSRLSINLKADPARNRSGVTYWDLLFKQGCLRHAQHLELNGTELFSYLAQPSRLTMRSRILDTFPDIRTIAICDVELGGPFPEVNNPSAVKTRMDVRESLHKLLQGSPIRRLAFRNCSGATTPWLQSLLGEFPDIIQWDGDTEAACIVETEGLN</sequence>
<evidence type="ECO:0000259" key="1">
    <source>
        <dbReference type="Pfam" id="PF12937"/>
    </source>
</evidence>
<dbReference type="AlphaFoldDB" id="A0A4Y9Y5F9"/>
<dbReference type="Gene3D" id="1.20.1280.50">
    <property type="match status" value="1"/>
</dbReference>
<evidence type="ECO:0000313" key="3">
    <source>
        <dbReference type="Proteomes" id="UP000298327"/>
    </source>
</evidence>
<dbReference type="STRING" id="205917.A0A4Y9Y5F9"/>
<dbReference type="Proteomes" id="UP000298327">
    <property type="component" value="Unassembled WGS sequence"/>
</dbReference>
<dbReference type="OrthoDB" id="3365698at2759"/>
<accession>A0A4Y9Y5F9</accession>
<organism evidence="2 3">
    <name type="scientific">Dentipellis fragilis</name>
    <dbReference type="NCBI Taxonomy" id="205917"/>
    <lineage>
        <taxon>Eukaryota</taxon>
        <taxon>Fungi</taxon>
        <taxon>Dikarya</taxon>
        <taxon>Basidiomycota</taxon>
        <taxon>Agaricomycotina</taxon>
        <taxon>Agaricomycetes</taxon>
        <taxon>Russulales</taxon>
        <taxon>Hericiaceae</taxon>
        <taxon>Dentipellis</taxon>
    </lineage>
</organism>
<gene>
    <name evidence="2" type="ORF">EVG20_g8653</name>
</gene>
<keyword evidence="3" id="KW-1185">Reference proteome</keyword>
<feature type="domain" description="F-box" evidence="1">
    <location>
        <begin position="5"/>
        <end position="76"/>
    </location>
</feature>
<dbReference type="InterPro" id="IPR001810">
    <property type="entry name" value="F-box_dom"/>
</dbReference>
<proteinExistence type="predicted"/>
<name>A0A4Y9Y5F9_9AGAM</name>
<protein>
    <recommendedName>
        <fullName evidence="1">F-box domain-containing protein</fullName>
    </recommendedName>
</protein>
<dbReference type="EMBL" id="SEOQ01000772">
    <property type="protein sequence ID" value="TFY57148.1"/>
    <property type="molecule type" value="Genomic_DNA"/>
</dbReference>
<reference evidence="2 3" key="1">
    <citation type="submission" date="2019-02" db="EMBL/GenBank/DDBJ databases">
        <title>Genome sequencing of the rare red list fungi Dentipellis fragilis.</title>
        <authorList>
            <person name="Buettner E."/>
            <person name="Kellner H."/>
        </authorList>
    </citation>
    <scope>NUCLEOTIDE SEQUENCE [LARGE SCALE GENOMIC DNA]</scope>
    <source>
        <strain evidence="2 3">DSM 105465</strain>
    </source>
</reference>
<comment type="caution">
    <text evidence="2">The sequence shown here is derived from an EMBL/GenBank/DDBJ whole genome shotgun (WGS) entry which is preliminary data.</text>
</comment>
<dbReference type="Pfam" id="PF12937">
    <property type="entry name" value="F-box-like"/>
    <property type="match status" value="1"/>
</dbReference>
<evidence type="ECO:0000313" key="2">
    <source>
        <dbReference type="EMBL" id="TFY57148.1"/>
    </source>
</evidence>